<comment type="caution">
    <text evidence="3">The sequence shown here is derived from an EMBL/GenBank/DDBJ whole genome shotgun (WGS) entry which is preliminary data.</text>
</comment>
<dbReference type="STRING" id="500633.CLOHIR_00972"/>
<dbReference type="HOGENOM" id="CLU_009583_2_4_9"/>
<evidence type="ECO:0000313" key="4">
    <source>
        <dbReference type="Proteomes" id="UP000003178"/>
    </source>
</evidence>
<feature type="domain" description="Glycosyltransferase subfamily 4-like N-terminal" evidence="2">
    <location>
        <begin position="112"/>
        <end position="204"/>
    </location>
</feature>
<dbReference type="EMBL" id="ABWP01000044">
    <property type="protein sequence ID" value="EEA85375.1"/>
    <property type="molecule type" value="Genomic_DNA"/>
</dbReference>
<keyword evidence="3" id="KW-0328">Glycosyltransferase</keyword>
<dbReference type="GO" id="GO:0016757">
    <property type="term" value="F:glycosyltransferase activity"/>
    <property type="evidence" value="ECO:0007669"/>
    <property type="project" value="UniProtKB-KW"/>
</dbReference>
<dbReference type="Pfam" id="PF00534">
    <property type="entry name" value="Glycos_transf_1"/>
    <property type="match status" value="1"/>
</dbReference>
<dbReference type="InterPro" id="IPR028098">
    <property type="entry name" value="Glyco_trans_4-like_N"/>
</dbReference>
<dbReference type="AlphaFoldDB" id="B6FYL9"/>
<feature type="domain" description="Glycosyl transferase family 1" evidence="1">
    <location>
        <begin position="224"/>
        <end position="378"/>
    </location>
</feature>
<dbReference type="InterPro" id="IPR050194">
    <property type="entry name" value="Glycosyltransferase_grp1"/>
</dbReference>
<reference evidence="3 4" key="1">
    <citation type="submission" date="2008-09" db="EMBL/GenBank/DDBJ databases">
        <authorList>
            <person name="Fulton L."/>
            <person name="Clifton S."/>
            <person name="Fulton B."/>
            <person name="Xu J."/>
            <person name="Minx P."/>
            <person name="Pepin K.H."/>
            <person name="Johnson M."/>
            <person name="Thiruvilangam P."/>
            <person name="Bhonagiri V."/>
            <person name="Nash W.E."/>
            <person name="Mardis E.R."/>
            <person name="Wilson R.K."/>
        </authorList>
    </citation>
    <scope>NUCLEOTIDE SEQUENCE [LARGE SCALE GENOMIC DNA]</scope>
    <source>
        <strain evidence="3 4">DSM 13275</strain>
    </source>
</reference>
<evidence type="ECO:0000313" key="3">
    <source>
        <dbReference type="EMBL" id="EEA85375.1"/>
    </source>
</evidence>
<proteinExistence type="predicted"/>
<gene>
    <name evidence="3" type="ORF">CLOHIR_00972</name>
</gene>
<dbReference type="Proteomes" id="UP000003178">
    <property type="component" value="Unassembled WGS sequence"/>
</dbReference>
<dbReference type="RefSeq" id="WP_006439890.1">
    <property type="nucleotide sequence ID" value="NZ_DS995356.1"/>
</dbReference>
<organism evidence="3 4">
    <name type="scientific">Peptacetobacter hiranonis (strain DSM 13275 / JCM 10541 / KCTC 15199 / TO-931)</name>
    <name type="common">Clostridium hiranonis</name>
    <dbReference type="NCBI Taxonomy" id="500633"/>
    <lineage>
        <taxon>Bacteria</taxon>
        <taxon>Bacillati</taxon>
        <taxon>Bacillota</taxon>
        <taxon>Clostridia</taxon>
        <taxon>Peptostreptococcales</taxon>
        <taxon>Peptostreptococcaceae</taxon>
        <taxon>Peptacetobacter</taxon>
    </lineage>
</organism>
<dbReference type="eggNOG" id="COG0438">
    <property type="taxonomic scope" value="Bacteria"/>
</dbReference>
<keyword evidence="4" id="KW-1185">Reference proteome</keyword>
<accession>B6FYL9</accession>
<reference evidence="3 4" key="2">
    <citation type="submission" date="2008-10" db="EMBL/GenBank/DDBJ databases">
        <title>Draft genome sequence of Clostridium hiranonis (DSM 13275).</title>
        <authorList>
            <person name="Sudarsanam P."/>
            <person name="Ley R."/>
            <person name="Guruge J."/>
            <person name="Turnbaugh P.J."/>
            <person name="Mahowald M."/>
            <person name="Liep D."/>
            <person name="Gordon J."/>
        </authorList>
    </citation>
    <scope>NUCLEOTIDE SEQUENCE [LARGE SCALE GENOMIC DNA]</scope>
    <source>
        <strain evidence="3 4">DSM 13275</strain>
    </source>
</reference>
<keyword evidence="3" id="KW-0808">Transferase</keyword>
<name>B6FYL9_PEPHT</name>
<dbReference type="PANTHER" id="PTHR45947:SF15">
    <property type="entry name" value="TEICHURONIC ACID BIOSYNTHESIS GLYCOSYLTRANSFERASE TUAC-RELATED"/>
    <property type="match status" value="1"/>
</dbReference>
<dbReference type="Gene3D" id="3.40.50.2000">
    <property type="entry name" value="Glycogen Phosphorylase B"/>
    <property type="match status" value="2"/>
</dbReference>
<evidence type="ECO:0000259" key="1">
    <source>
        <dbReference type="Pfam" id="PF00534"/>
    </source>
</evidence>
<protein>
    <submittedName>
        <fullName evidence="3">Glycosyltransferase, group 1 family protein</fullName>
        <ecNumber evidence="3">2.4.-.-</ecNumber>
    </submittedName>
</protein>
<evidence type="ECO:0000259" key="2">
    <source>
        <dbReference type="Pfam" id="PF13439"/>
    </source>
</evidence>
<dbReference type="PANTHER" id="PTHR45947">
    <property type="entry name" value="SULFOQUINOVOSYL TRANSFERASE SQD2"/>
    <property type="match status" value="1"/>
</dbReference>
<dbReference type="OrthoDB" id="9806653at2"/>
<dbReference type="Pfam" id="PF13439">
    <property type="entry name" value="Glyco_transf_4"/>
    <property type="match status" value="1"/>
</dbReference>
<dbReference type="SUPFAM" id="SSF53756">
    <property type="entry name" value="UDP-Glycosyltransferase/glycogen phosphorylase"/>
    <property type="match status" value="1"/>
</dbReference>
<dbReference type="EC" id="2.4.-.-" evidence="3"/>
<dbReference type="InterPro" id="IPR001296">
    <property type="entry name" value="Glyco_trans_1"/>
</dbReference>
<sequence length="401" mass="45802">MKILYIVNMDENNKKGLFMATHEKIKAIMKNHPENEYKVISVQFKDTGIFRMAKKIAGKHTYDKTSDGFELDGIKYKKVYLSIDMKSKKAEKLENDKERFMEFFNTCKSDIEECDMVSCHWGYPHGRIAYWINREFKKPYIVTYHGSDVHTMPFENEHIKTKVLQIMENAKQNIFVSKKLMDTARELGYTGDNCTASRNGVNTKNFYIISDEEKNSIRERYHIKGKNIGFVGAVNKIKRADKFAKIFDSIKQIDPSNEYTFTVVGDGPLKSQVEKECNEKGLKAVFTGNQDVDMVRNLMNTMDVMILPSRREGFGCVITEANACGVPVVGSDAGGISEAIGIKENIIADGDEFEKRIAKRVVEVVNSENDKESLSKYTLENFSWDKIAEDEASFYGEGDIR</sequence>